<dbReference type="AlphaFoldDB" id="A0A1G2SZW7"/>
<evidence type="ECO:0000313" key="5">
    <source>
        <dbReference type="EMBL" id="OHA90587.1"/>
    </source>
</evidence>
<dbReference type="PANTHER" id="PTHR43464:SF19">
    <property type="entry name" value="UBIQUINONE BIOSYNTHESIS O-METHYLTRANSFERASE, MITOCHONDRIAL"/>
    <property type="match status" value="1"/>
</dbReference>
<evidence type="ECO:0000256" key="2">
    <source>
        <dbReference type="ARBA" id="ARBA00022679"/>
    </source>
</evidence>
<reference evidence="5 6" key="1">
    <citation type="journal article" date="2016" name="Nat. Commun.">
        <title>Thousands of microbial genomes shed light on interconnected biogeochemical processes in an aquifer system.</title>
        <authorList>
            <person name="Anantharaman K."/>
            <person name="Brown C.T."/>
            <person name="Hug L.A."/>
            <person name="Sharon I."/>
            <person name="Castelle C.J."/>
            <person name="Probst A.J."/>
            <person name="Thomas B.C."/>
            <person name="Singh A."/>
            <person name="Wilkins M.J."/>
            <person name="Karaoz U."/>
            <person name="Brodie E.L."/>
            <person name="Williams K.H."/>
            <person name="Hubbard S.S."/>
            <person name="Banfield J.F."/>
        </authorList>
    </citation>
    <scope>NUCLEOTIDE SEQUENCE [LARGE SCALE GENOMIC DNA]</scope>
</reference>
<dbReference type="GO" id="GO:0032259">
    <property type="term" value="P:methylation"/>
    <property type="evidence" value="ECO:0007669"/>
    <property type="project" value="UniProtKB-KW"/>
</dbReference>
<dbReference type="Pfam" id="PF08242">
    <property type="entry name" value="Methyltransf_12"/>
    <property type="match status" value="1"/>
</dbReference>
<evidence type="ECO:0000256" key="1">
    <source>
        <dbReference type="ARBA" id="ARBA00022603"/>
    </source>
</evidence>
<comment type="caution">
    <text evidence="5">The sequence shown here is derived from an EMBL/GenBank/DDBJ whole genome shotgun (WGS) entry which is preliminary data.</text>
</comment>
<dbReference type="CDD" id="cd02440">
    <property type="entry name" value="AdoMet_MTases"/>
    <property type="match status" value="1"/>
</dbReference>
<dbReference type="InterPro" id="IPR013217">
    <property type="entry name" value="Methyltransf_12"/>
</dbReference>
<gene>
    <name evidence="5" type="ORF">A2665_02490</name>
</gene>
<evidence type="ECO:0000259" key="4">
    <source>
        <dbReference type="Pfam" id="PF08242"/>
    </source>
</evidence>
<keyword evidence="2" id="KW-0808">Transferase</keyword>
<dbReference type="SUPFAM" id="SSF53335">
    <property type="entry name" value="S-adenosyl-L-methionine-dependent methyltransferases"/>
    <property type="match status" value="1"/>
</dbReference>
<dbReference type="GO" id="GO:0008168">
    <property type="term" value="F:methyltransferase activity"/>
    <property type="evidence" value="ECO:0007669"/>
    <property type="project" value="UniProtKB-KW"/>
</dbReference>
<dbReference type="Gene3D" id="3.40.50.150">
    <property type="entry name" value="Vaccinia Virus protein VP39"/>
    <property type="match status" value="1"/>
</dbReference>
<sequence length="291" mass="33593">MGNKISTSVQTFYNTTPFPDYELSRFDSKEDLMLAATSFSKILDRSIPSDAFIIDIGTGTGQLAAYLALRRKMVLGVDFSSKSLAKAQALKNKLGLDSLNLKRIDILEPKEAEGIGIQFDYALCLGVLHHTSDPYQGFVNALKFVKPGGYIAIGLYNKSGRILLKIRRFLAIKVFKNNKRLNDRFIRLQIGDTEDKEKICGWWNDQYLHPHESTHTVGEVLRWFRKNNIEYFQSVPALKPFDESNLEISGVWNRTDETYPNFLIRFYKQLEWIWKTHREGGYWVMFGRKKS</sequence>
<accession>A0A1G2SZW7</accession>
<dbReference type="InterPro" id="IPR029063">
    <property type="entry name" value="SAM-dependent_MTases_sf"/>
</dbReference>
<name>A0A1G2SZW7_9BACT</name>
<protein>
    <recommendedName>
        <fullName evidence="4">Methyltransferase type 12 domain-containing protein</fullName>
    </recommendedName>
</protein>
<organism evidence="5 6">
    <name type="scientific">Candidatus Zambryskibacteria bacterium RIFCSPHIGHO2_01_FULL_46_30</name>
    <dbReference type="NCBI Taxonomy" id="1802739"/>
    <lineage>
        <taxon>Bacteria</taxon>
        <taxon>Candidatus Zambryskiibacteriota</taxon>
    </lineage>
</organism>
<keyword evidence="1" id="KW-0489">Methyltransferase</keyword>
<feature type="domain" description="Methyltransferase type 12" evidence="4">
    <location>
        <begin position="54"/>
        <end position="151"/>
    </location>
</feature>
<dbReference type="PANTHER" id="PTHR43464">
    <property type="entry name" value="METHYLTRANSFERASE"/>
    <property type="match status" value="1"/>
</dbReference>
<keyword evidence="3" id="KW-0949">S-adenosyl-L-methionine</keyword>
<proteinExistence type="predicted"/>
<evidence type="ECO:0000313" key="6">
    <source>
        <dbReference type="Proteomes" id="UP000177746"/>
    </source>
</evidence>
<evidence type="ECO:0000256" key="3">
    <source>
        <dbReference type="ARBA" id="ARBA00022691"/>
    </source>
</evidence>
<dbReference type="Proteomes" id="UP000177746">
    <property type="component" value="Unassembled WGS sequence"/>
</dbReference>
<dbReference type="EMBL" id="MHVI01000031">
    <property type="protein sequence ID" value="OHA90587.1"/>
    <property type="molecule type" value="Genomic_DNA"/>
</dbReference>